<keyword evidence="6" id="KW-0967">Endosome</keyword>
<feature type="region of interest" description="Disordered" evidence="10">
    <location>
        <begin position="1"/>
        <end position="48"/>
    </location>
</feature>
<comment type="subcellular location">
    <subcellularLocation>
        <location evidence="1">Cytoplasm</location>
        <location evidence="1">Cytosol</location>
    </subcellularLocation>
    <subcellularLocation>
        <location evidence="2">Late endosome membrane</location>
        <topology evidence="2">Peripheral membrane protein</topology>
    </subcellularLocation>
</comment>
<keyword evidence="4" id="KW-0813">Transport</keyword>
<keyword evidence="8" id="KW-0175">Coiled coil</keyword>
<dbReference type="Proteomes" id="UP000518266">
    <property type="component" value="Unassembled WGS sequence"/>
</dbReference>
<evidence type="ECO:0000313" key="12">
    <source>
        <dbReference type="Proteomes" id="UP000518266"/>
    </source>
</evidence>
<reference evidence="11 12" key="1">
    <citation type="submission" date="2020-03" db="EMBL/GenBank/DDBJ databases">
        <title>Dissostichus mawsoni Genome sequencing and assembly.</title>
        <authorList>
            <person name="Park H."/>
        </authorList>
    </citation>
    <scope>NUCLEOTIDE SEQUENCE [LARGE SCALE GENOMIC DNA]</scope>
    <source>
        <strain evidence="11">DM0001</strain>
        <tissue evidence="11">Muscle</tissue>
    </source>
</reference>
<gene>
    <name evidence="11" type="ORF">F7725_029206</name>
</gene>
<dbReference type="OrthoDB" id="5592979at2759"/>
<evidence type="ECO:0000256" key="7">
    <source>
        <dbReference type="ARBA" id="ARBA00022927"/>
    </source>
</evidence>
<name>A0A7J5XKC6_DISMA</name>
<dbReference type="GO" id="GO:0005829">
    <property type="term" value="C:cytosol"/>
    <property type="evidence" value="ECO:0007669"/>
    <property type="project" value="UniProtKB-SubCell"/>
</dbReference>
<evidence type="ECO:0000313" key="11">
    <source>
        <dbReference type="EMBL" id="KAF3836648.1"/>
    </source>
</evidence>
<feature type="compositionally biased region" description="Basic and acidic residues" evidence="10">
    <location>
        <begin position="36"/>
        <end position="48"/>
    </location>
</feature>
<protein>
    <submittedName>
        <fullName evidence="11">Uncharacterized protein</fullName>
    </submittedName>
</protein>
<dbReference type="AlphaFoldDB" id="A0A7J5XKC6"/>
<dbReference type="GO" id="GO:0015031">
    <property type="term" value="P:protein transport"/>
    <property type="evidence" value="ECO:0007669"/>
    <property type="project" value="UniProtKB-KW"/>
</dbReference>
<dbReference type="PANTHER" id="PTHR22761:SF77">
    <property type="entry name" value="CHARGED MULTIVESICULAR BODY PROTEIN 4C"/>
    <property type="match status" value="1"/>
</dbReference>
<proteinExistence type="inferred from homology"/>
<comment type="similarity">
    <text evidence="3">Belongs to the SNF7 family.</text>
</comment>
<evidence type="ECO:0000256" key="9">
    <source>
        <dbReference type="ARBA" id="ARBA00023136"/>
    </source>
</evidence>
<evidence type="ECO:0000256" key="4">
    <source>
        <dbReference type="ARBA" id="ARBA00022448"/>
    </source>
</evidence>
<dbReference type="GO" id="GO:0005771">
    <property type="term" value="C:multivesicular body"/>
    <property type="evidence" value="ECO:0007669"/>
    <property type="project" value="TreeGrafter"/>
</dbReference>
<keyword evidence="9" id="KW-0472">Membrane</keyword>
<accession>A0A7J5XKC6</accession>
<sequence length="166" mass="18630">MSKIAKLFKGSSSSGSSSSSKSKHSRSKGGPSPQEAIHKLRETEEMLTKKQDYLEKRIEQELTIAKKNGTKNKRGAEEKKRLEQQLTQIDGTLSTIEFQREALENSHTNTEELEQEELEENMKRMGGLPSVPSGKLPSARPSSHRATTNKRVEDEDDMRTLASWAT</sequence>
<dbReference type="Pfam" id="PF03357">
    <property type="entry name" value="Snf7"/>
    <property type="match status" value="1"/>
</dbReference>
<evidence type="ECO:0000256" key="8">
    <source>
        <dbReference type="ARBA" id="ARBA00023054"/>
    </source>
</evidence>
<keyword evidence="7" id="KW-0653">Protein transport</keyword>
<dbReference type="GO" id="GO:0031902">
    <property type="term" value="C:late endosome membrane"/>
    <property type="evidence" value="ECO:0007669"/>
    <property type="project" value="UniProtKB-SubCell"/>
</dbReference>
<organism evidence="11 12">
    <name type="scientific">Dissostichus mawsoni</name>
    <name type="common">Antarctic cod</name>
    <dbReference type="NCBI Taxonomy" id="36200"/>
    <lineage>
        <taxon>Eukaryota</taxon>
        <taxon>Metazoa</taxon>
        <taxon>Chordata</taxon>
        <taxon>Craniata</taxon>
        <taxon>Vertebrata</taxon>
        <taxon>Euteleostomi</taxon>
        <taxon>Actinopterygii</taxon>
        <taxon>Neopterygii</taxon>
        <taxon>Teleostei</taxon>
        <taxon>Neoteleostei</taxon>
        <taxon>Acanthomorphata</taxon>
        <taxon>Eupercaria</taxon>
        <taxon>Perciformes</taxon>
        <taxon>Notothenioidei</taxon>
        <taxon>Nototheniidae</taxon>
        <taxon>Dissostichus</taxon>
    </lineage>
</organism>
<feature type="region of interest" description="Disordered" evidence="10">
    <location>
        <begin position="101"/>
        <end position="166"/>
    </location>
</feature>
<keyword evidence="5" id="KW-0963">Cytoplasm</keyword>
<keyword evidence="12" id="KW-1185">Reference proteome</keyword>
<feature type="compositionally biased region" description="Low complexity" evidence="10">
    <location>
        <begin position="9"/>
        <end position="20"/>
    </location>
</feature>
<dbReference type="InterPro" id="IPR005024">
    <property type="entry name" value="Snf7_fam"/>
</dbReference>
<comment type="caution">
    <text evidence="11">The sequence shown here is derived from an EMBL/GenBank/DDBJ whole genome shotgun (WGS) entry which is preliminary data.</text>
</comment>
<evidence type="ECO:0000256" key="6">
    <source>
        <dbReference type="ARBA" id="ARBA00022753"/>
    </source>
</evidence>
<dbReference type="GO" id="GO:0000815">
    <property type="term" value="C:ESCRT III complex"/>
    <property type="evidence" value="ECO:0007669"/>
    <property type="project" value="TreeGrafter"/>
</dbReference>
<evidence type="ECO:0000256" key="3">
    <source>
        <dbReference type="ARBA" id="ARBA00006190"/>
    </source>
</evidence>
<dbReference type="EMBL" id="JAAKFY010000024">
    <property type="protein sequence ID" value="KAF3836648.1"/>
    <property type="molecule type" value="Genomic_DNA"/>
</dbReference>
<dbReference type="PANTHER" id="PTHR22761">
    <property type="entry name" value="CHARGED MULTIVESICULAR BODY PROTEIN"/>
    <property type="match status" value="1"/>
</dbReference>
<dbReference type="Gene3D" id="1.10.287.1060">
    <property type="entry name" value="ESAT-6-like"/>
    <property type="match status" value="1"/>
</dbReference>
<evidence type="ECO:0000256" key="10">
    <source>
        <dbReference type="SAM" id="MobiDB-lite"/>
    </source>
</evidence>
<evidence type="ECO:0000256" key="1">
    <source>
        <dbReference type="ARBA" id="ARBA00004514"/>
    </source>
</evidence>
<dbReference type="GO" id="GO:0009898">
    <property type="term" value="C:cytoplasmic side of plasma membrane"/>
    <property type="evidence" value="ECO:0007669"/>
    <property type="project" value="TreeGrafter"/>
</dbReference>
<evidence type="ECO:0000256" key="2">
    <source>
        <dbReference type="ARBA" id="ARBA00004633"/>
    </source>
</evidence>
<dbReference type="GO" id="GO:0032511">
    <property type="term" value="P:late endosome to vacuole transport via multivesicular body sorting pathway"/>
    <property type="evidence" value="ECO:0007669"/>
    <property type="project" value="TreeGrafter"/>
</dbReference>
<evidence type="ECO:0000256" key="5">
    <source>
        <dbReference type="ARBA" id="ARBA00022490"/>
    </source>
</evidence>
<dbReference type="GO" id="GO:0006900">
    <property type="term" value="P:vesicle budding from membrane"/>
    <property type="evidence" value="ECO:0007669"/>
    <property type="project" value="TreeGrafter"/>
</dbReference>